<proteinExistence type="predicted"/>
<dbReference type="OrthoDB" id="7586068at2"/>
<sequence>MKIAVFTVACALMAGGAAFAQDAPAPAPAAPAPGATDFTDQQIDGFAEAVVQIQDVAADTTLEQADKKSRMAAIVDEAGLDPQTFNAISKAVQSDTELQQKVQMAIAQQQGQTSNQ</sequence>
<dbReference type="AlphaFoldDB" id="A0A0F7KTQ4"/>
<name>A0A0F7KTQ4_9SPHN</name>
<dbReference type="InterPro" id="IPR025433">
    <property type="entry name" value="DUF4168"/>
</dbReference>
<dbReference type="Proteomes" id="UP000034392">
    <property type="component" value="Chromosome"/>
</dbReference>
<dbReference type="STRING" id="1267766.WYH_01914"/>
<keyword evidence="3" id="KW-1185">Reference proteome</keyword>
<gene>
    <name evidence="2" type="ORF">WYH_01914</name>
</gene>
<accession>A0A0F7KTQ4</accession>
<evidence type="ECO:0000259" key="1">
    <source>
        <dbReference type="Pfam" id="PF13767"/>
    </source>
</evidence>
<dbReference type="RefSeq" id="WP_082347937.1">
    <property type="nucleotide sequence ID" value="NZ_CP011452.2"/>
</dbReference>
<dbReference type="PATRIC" id="fig|1267766.3.peg.1935"/>
<evidence type="ECO:0000313" key="3">
    <source>
        <dbReference type="Proteomes" id="UP000034392"/>
    </source>
</evidence>
<evidence type="ECO:0000313" key="2">
    <source>
        <dbReference type="EMBL" id="AKH42949.1"/>
    </source>
</evidence>
<reference evidence="2" key="1">
    <citation type="submission" date="2015-05" db="EMBL/GenBank/DDBJ databases">
        <title>The complete genome of Altererythrobacter atlanticus strain 26DY36.</title>
        <authorList>
            <person name="Wu Y.-H."/>
            <person name="Cheng H."/>
            <person name="Wu X.-W."/>
        </authorList>
    </citation>
    <scope>NUCLEOTIDE SEQUENCE [LARGE SCALE GENOMIC DNA]</scope>
    <source>
        <strain evidence="2">26DY36</strain>
    </source>
</reference>
<feature type="domain" description="DUF4168" evidence="1">
    <location>
        <begin position="67"/>
        <end position="102"/>
    </location>
</feature>
<dbReference type="EMBL" id="CP011452">
    <property type="protein sequence ID" value="AKH42949.1"/>
    <property type="molecule type" value="Genomic_DNA"/>
</dbReference>
<dbReference type="Pfam" id="PF13767">
    <property type="entry name" value="DUF4168"/>
    <property type="match status" value="1"/>
</dbReference>
<protein>
    <recommendedName>
        <fullName evidence="1">DUF4168 domain-containing protein</fullName>
    </recommendedName>
</protein>
<organism evidence="2 3">
    <name type="scientific">Croceibacterium atlanticum</name>
    <dbReference type="NCBI Taxonomy" id="1267766"/>
    <lineage>
        <taxon>Bacteria</taxon>
        <taxon>Pseudomonadati</taxon>
        <taxon>Pseudomonadota</taxon>
        <taxon>Alphaproteobacteria</taxon>
        <taxon>Sphingomonadales</taxon>
        <taxon>Erythrobacteraceae</taxon>
        <taxon>Croceibacterium</taxon>
    </lineage>
</organism>
<dbReference type="KEGG" id="aay:WYH_01914"/>